<feature type="transmembrane region" description="Helical" evidence="7">
    <location>
        <begin position="116"/>
        <end position="144"/>
    </location>
</feature>
<dbReference type="InterPro" id="IPR039421">
    <property type="entry name" value="Type_1_exporter"/>
</dbReference>
<dbReference type="GO" id="GO:0005524">
    <property type="term" value="F:ATP binding"/>
    <property type="evidence" value="ECO:0007669"/>
    <property type="project" value="UniProtKB-KW"/>
</dbReference>
<dbReference type="PROSITE" id="PS50929">
    <property type="entry name" value="ABC_TM1F"/>
    <property type="match status" value="1"/>
</dbReference>
<dbReference type="InterPro" id="IPR011527">
    <property type="entry name" value="ABC1_TM_dom"/>
</dbReference>
<dbReference type="Gene3D" id="1.20.1560.10">
    <property type="entry name" value="ABC transporter type 1, transmembrane domain"/>
    <property type="match status" value="1"/>
</dbReference>
<dbReference type="InterPro" id="IPR027417">
    <property type="entry name" value="P-loop_NTPase"/>
</dbReference>
<reference evidence="10 11" key="1">
    <citation type="journal article" date="2019" name="Int. J. Syst. Evol. Microbiol.">
        <title>Photorhabdus khanii subsp. guanajuatensis subsp. nov., isolated from Heterorhabditis atacamensis, and Photorhabdus luminescens subsp. mexicana subsp. nov., isolated from Heterorhabditis mexicana entomopathogenic nematodes.</title>
        <authorList>
            <person name="Machado R.A.R."/>
            <person name="Bruno P."/>
            <person name="Arce C.C.M."/>
            <person name="Liechti N."/>
            <person name="Kohler A."/>
            <person name="Bernal J."/>
            <person name="Bruggmann R."/>
            <person name="Turlings T.C.J."/>
        </authorList>
    </citation>
    <scope>NUCLEOTIDE SEQUENCE [LARGE SCALE GENOMIC DNA]</scope>
    <source>
        <strain evidence="10 11">MEX20-17</strain>
    </source>
</reference>
<dbReference type="GO" id="GO:0140359">
    <property type="term" value="F:ABC-type transporter activity"/>
    <property type="evidence" value="ECO:0007669"/>
    <property type="project" value="InterPro"/>
</dbReference>
<dbReference type="SMART" id="SM00382">
    <property type="entry name" value="AAA"/>
    <property type="match status" value="1"/>
</dbReference>
<sequence length="534" mass="61442">MQLFKFLLKKYPYRLFFVFVVSFMVGLGGGYLISFINNLIAVKVGNNYLYYLTIFISSLLFLFFLGIFSEFMALKLSLDATASFRKNIVDGVINSSLRQIELTGANRIFSSLTRDVTILVSALSNMPIFLTNLSIVIVIIGYLFYLSISLFLWTMFALFINAVIYLFISHKSKYEFKKGRSYEDLLFKDFISLTEGIKELKINELKEYDFLKELHDNINKQKKISLRARFFYIIGGNFNTMMIFSILGILIFMSSGGERIELISATVAIIYVMGPLNGLLHMYPLYMDGYASFISLKNLEFDNILQNNVEKMVTKNIPLDWEYIYFQNVYFSYNEKKKIEIGDGFSIGPLNFSLKRGCITFIVGGNGCGKTTLMKLLTRLYFPTSGSILLDDMILEKENEVFYKNKFSITFSDYHIFNKYPLLEDKNEMAGSLLERFGLNNKVNFQNGFVTYSGLSQGQMKRLALVLAILEDKEIIVLDEWAAEQDPNFRSDFYDSIIPELKAKGKTIVVVTHDDRYFYVADNIIKLECGQIVL</sequence>
<dbReference type="PROSITE" id="PS00211">
    <property type="entry name" value="ABC_TRANSPORTER_1"/>
    <property type="match status" value="1"/>
</dbReference>
<evidence type="ECO:0000313" key="11">
    <source>
        <dbReference type="Proteomes" id="UP000295598"/>
    </source>
</evidence>
<dbReference type="InterPro" id="IPR036640">
    <property type="entry name" value="ABC1_TM_sf"/>
</dbReference>
<dbReference type="InterPro" id="IPR003439">
    <property type="entry name" value="ABC_transporter-like_ATP-bd"/>
</dbReference>
<dbReference type="RefSeq" id="WP_132356329.1">
    <property type="nucleotide sequence ID" value="NZ_CAWOJO010000083.1"/>
</dbReference>
<dbReference type="SUPFAM" id="SSF52540">
    <property type="entry name" value="P-loop containing nucleoside triphosphate hydrolases"/>
    <property type="match status" value="1"/>
</dbReference>
<dbReference type="InterPro" id="IPR003593">
    <property type="entry name" value="AAA+_ATPase"/>
</dbReference>
<evidence type="ECO:0000259" key="9">
    <source>
        <dbReference type="PROSITE" id="PS50929"/>
    </source>
</evidence>
<dbReference type="PANTHER" id="PTHR24221">
    <property type="entry name" value="ATP-BINDING CASSETTE SUB-FAMILY B"/>
    <property type="match status" value="1"/>
</dbReference>
<dbReference type="GO" id="GO:0015833">
    <property type="term" value="P:peptide transport"/>
    <property type="evidence" value="ECO:0007669"/>
    <property type="project" value="InterPro"/>
</dbReference>
<dbReference type="Proteomes" id="UP000295598">
    <property type="component" value="Unassembled WGS sequence"/>
</dbReference>
<dbReference type="EMBL" id="PUJY01000083">
    <property type="protein sequence ID" value="TDB44049.1"/>
    <property type="molecule type" value="Genomic_DNA"/>
</dbReference>
<dbReference type="PANTHER" id="PTHR24221:SF503">
    <property type="entry name" value="MITOCHONDRIAL POTASSIUM CHANNEL ATP-BINDING SUBUNIT"/>
    <property type="match status" value="1"/>
</dbReference>
<evidence type="ECO:0000256" key="5">
    <source>
        <dbReference type="ARBA" id="ARBA00022989"/>
    </source>
</evidence>
<evidence type="ECO:0000256" key="4">
    <source>
        <dbReference type="ARBA" id="ARBA00022840"/>
    </source>
</evidence>
<organism evidence="10 11">
    <name type="scientific">Photorhabdus khanii subsp. guanajuatensis</name>
    <dbReference type="NCBI Taxonomy" id="2100166"/>
    <lineage>
        <taxon>Bacteria</taxon>
        <taxon>Pseudomonadati</taxon>
        <taxon>Pseudomonadota</taxon>
        <taxon>Gammaproteobacteria</taxon>
        <taxon>Enterobacterales</taxon>
        <taxon>Morganellaceae</taxon>
        <taxon>Photorhabdus</taxon>
    </lineage>
</organism>
<keyword evidence="4" id="KW-0067">ATP-binding</keyword>
<dbReference type="NCBIfam" id="TIGR01194">
    <property type="entry name" value="cyc_pep_trnsptr"/>
    <property type="match status" value="1"/>
</dbReference>
<evidence type="ECO:0000259" key="8">
    <source>
        <dbReference type="PROSITE" id="PS50893"/>
    </source>
</evidence>
<dbReference type="GO" id="GO:0016887">
    <property type="term" value="F:ATP hydrolysis activity"/>
    <property type="evidence" value="ECO:0007669"/>
    <property type="project" value="InterPro"/>
</dbReference>
<dbReference type="Pfam" id="PF00005">
    <property type="entry name" value="ABC_tran"/>
    <property type="match status" value="1"/>
</dbReference>
<feature type="transmembrane region" description="Helical" evidence="7">
    <location>
        <begin position="12"/>
        <end position="36"/>
    </location>
</feature>
<evidence type="ECO:0008006" key="12">
    <source>
        <dbReference type="Google" id="ProtNLM"/>
    </source>
</evidence>
<comment type="caution">
    <text evidence="10">The sequence shown here is derived from an EMBL/GenBank/DDBJ whole genome shotgun (WGS) entry which is preliminary data.</text>
</comment>
<evidence type="ECO:0000256" key="2">
    <source>
        <dbReference type="ARBA" id="ARBA00022692"/>
    </source>
</evidence>
<keyword evidence="6 7" id="KW-0472">Membrane</keyword>
<dbReference type="GO" id="GO:0005886">
    <property type="term" value="C:plasma membrane"/>
    <property type="evidence" value="ECO:0007669"/>
    <property type="project" value="UniProtKB-SubCell"/>
</dbReference>
<evidence type="ECO:0000256" key="7">
    <source>
        <dbReference type="SAM" id="Phobius"/>
    </source>
</evidence>
<evidence type="ECO:0000256" key="6">
    <source>
        <dbReference type="ARBA" id="ARBA00023136"/>
    </source>
</evidence>
<evidence type="ECO:0000256" key="1">
    <source>
        <dbReference type="ARBA" id="ARBA00004651"/>
    </source>
</evidence>
<dbReference type="AlphaFoldDB" id="A0A4R4IUY9"/>
<gene>
    <name evidence="10" type="ORF">C5467_23140</name>
</gene>
<keyword evidence="2 7" id="KW-0812">Transmembrane</keyword>
<evidence type="ECO:0000256" key="3">
    <source>
        <dbReference type="ARBA" id="ARBA00022741"/>
    </source>
</evidence>
<feature type="domain" description="ABC transporter" evidence="8">
    <location>
        <begin position="324"/>
        <end position="534"/>
    </location>
</feature>
<comment type="subcellular location">
    <subcellularLocation>
        <location evidence="1">Cell membrane</location>
        <topology evidence="1">Multi-pass membrane protein</topology>
    </subcellularLocation>
</comment>
<evidence type="ECO:0000313" key="10">
    <source>
        <dbReference type="EMBL" id="TDB44049.1"/>
    </source>
</evidence>
<feature type="transmembrane region" description="Helical" evidence="7">
    <location>
        <begin position="150"/>
        <end position="168"/>
    </location>
</feature>
<feature type="domain" description="ABC transmembrane type-1" evidence="9">
    <location>
        <begin position="15"/>
        <end position="288"/>
    </location>
</feature>
<dbReference type="InterPro" id="IPR005898">
    <property type="entry name" value="Cyc_pep_transpt_SyrD/YojI"/>
</dbReference>
<dbReference type="SUPFAM" id="SSF90123">
    <property type="entry name" value="ABC transporter transmembrane region"/>
    <property type="match status" value="1"/>
</dbReference>
<dbReference type="GO" id="GO:1904680">
    <property type="term" value="F:peptide transmembrane transporter activity"/>
    <property type="evidence" value="ECO:0007669"/>
    <property type="project" value="InterPro"/>
</dbReference>
<feature type="transmembrane region" description="Helical" evidence="7">
    <location>
        <begin position="230"/>
        <end position="254"/>
    </location>
</feature>
<dbReference type="Gene3D" id="3.40.50.300">
    <property type="entry name" value="P-loop containing nucleotide triphosphate hydrolases"/>
    <property type="match status" value="1"/>
</dbReference>
<dbReference type="PROSITE" id="PS50893">
    <property type="entry name" value="ABC_TRANSPORTER_2"/>
    <property type="match status" value="1"/>
</dbReference>
<accession>A0A4R4IUY9</accession>
<dbReference type="Pfam" id="PF00664">
    <property type="entry name" value="ABC_membrane"/>
    <property type="match status" value="1"/>
</dbReference>
<keyword evidence="3" id="KW-0547">Nucleotide-binding</keyword>
<protein>
    <recommendedName>
        <fullName evidence="12">Cyclic peptide export ABC transporter</fullName>
    </recommendedName>
</protein>
<dbReference type="InterPro" id="IPR017871">
    <property type="entry name" value="ABC_transporter-like_CS"/>
</dbReference>
<keyword evidence="5 7" id="KW-1133">Transmembrane helix</keyword>
<feature type="transmembrane region" description="Helical" evidence="7">
    <location>
        <begin position="260"/>
        <end position="280"/>
    </location>
</feature>
<proteinExistence type="predicted"/>
<name>A0A4R4IUY9_9GAMM</name>
<feature type="transmembrane region" description="Helical" evidence="7">
    <location>
        <begin position="48"/>
        <end position="68"/>
    </location>
</feature>